<name>R4T718_9CAUD</name>
<dbReference type="RefSeq" id="YP_008059397.1">
    <property type="nucleotide sequence ID" value="NC_021328.1"/>
</dbReference>
<keyword evidence="2" id="KW-1185">Reference proteome</keyword>
<proteinExistence type="predicted"/>
<protein>
    <submittedName>
        <fullName evidence="1">Uncharacterized protein</fullName>
    </submittedName>
</protein>
<dbReference type="KEGG" id="vg:16193933"/>
<reference evidence="1 2" key="1">
    <citation type="submission" date="2012-12" db="EMBL/GenBank/DDBJ databases">
        <authorList>
            <person name="Sencilo A."/>
            <person name="Jacobs-Sera D."/>
            <person name="Russell D.A."/>
            <person name="Ko C."/>
            <person name="Atanasova N."/>
            <person name="Osterlund E."/>
            <person name="Oksanen H.M."/>
            <person name="Bamford D.H."/>
            <person name="Hatfull G.F."/>
            <person name="Roine E."/>
            <person name="Hendrix R.W."/>
        </authorList>
    </citation>
    <scope>NUCLEOTIDE SEQUENCE [LARGE SCALE GENOMIC DNA]</scope>
</reference>
<evidence type="ECO:0000313" key="1">
    <source>
        <dbReference type="EMBL" id="AGM11519.1"/>
    </source>
</evidence>
<evidence type="ECO:0000313" key="2">
    <source>
        <dbReference type="Proteomes" id="UP000202786"/>
    </source>
</evidence>
<dbReference type="EMBL" id="KC292026">
    <property type="protein sequence ID" value="AGM11519.1"/>
    <property type="molecule type" value="Genomic_DNA"/>
</dbReference>
<dbReference type="GeneID" id="16193933"/>
<accession>R4T718</accession>
<dbReference type="Proteomes" id="UP000202786">
    <property type="component" value="Segment"/>
</dbReference>
<organism evidence="1 2">
    <name type="scientific">Halogranum tailed virus 1</name>
    <dbReference type="NCBI Taxonomy" id="1273749"/>
    <lineage>
        <taxon>Viruses</taxon>
        <taxon>Duplodnaviria</taxon>
        <taxon>Heunggongvirae</taxon>
        <taxon>Uroviricota</taxon>
        <taxon>Caudoviricetes</taxon>
        <taxon>Thumleimavirales</taxon>
        <taxon>Halomagnusviridae</taxon>
        <taxon>Hagravirus</taxon>
        <taxon>Hagravirus capitaneum</taxon>
        <taxon>Hagravirus HGTV1</taxon>
    </lineage>
</organism>
<gene>
    <name evidence="1" type="primary">222</name>
    <name evidence="1" type="ORF">HGTV1_222</name>
</gene>
<sequence>MTLESKDDVEKFLWSICQGGYDNYRSSSDHHRRIFAIRMMLKRHVDRDTYDTKCRAECRDGSPCHQMVKVYRKRCNHHVRLK</sequence>